<dbReference type="Proteomes" id="UP001228690">
    <property type="component" value="Chromosome"/>
</dbReference>
<dbReference type="Gene3D" id="2.30.30.240">
    <property type="entry name" value="PRC-barrel domain"/>
    <property type="match status" value="1"/>
</dbReference>
<accession>A0ABY8MJN3</accession>
<gene>
    <name evidence="1" type="ORF">P0082_05085</name>
</gene>
<dbReference type="RefSeq" id="WP_326928444.1">
    <property type="nucleotide sequence ID" value="NZ_CP123443.1"/>
</dbReference>
<reference evidence="1 2" key="1">
    <citation type="submission" date="2023-04" db="EMBL/GenBank/DDBJ databases">
        <title>Spirochaete genome identified in red abalone sample constitutes a novel genus.</title>
        <authorList>
            <person name="Sharma S.P."/>
            <person name="Purcell C.M."/>
            <person name="Hyde J.R."/>
            <person name="Severin A.J."/>
        </authorList>
    </citation>
    <scope>NUCLEOTIDE SEQUENCE [LARGE SCALE GENOMIC DNA]</scope>
    <source>
        <strain evidence="1 2">SP-2023</strain>
    </source>
</reference>
<dbReference type="EMBL" id="CP123443">
    <property type="protein sequence ID" value="WGK70236.1"/>
    <property type="molecule type" value="Genomic_DNA"/>
</dbReference>
<evidence type="ECO:0000313" key="2">
    <source>
        <dbReference type="Proteomes" id="UP001228690"/>
    </source>
</evidence>
<evidence type="ECO:0000313" key="1">
    <source>
        <dbReference type="EMBL" id="WGK70236.1"/>
    </source>
</evidence>
<organism evidence="1 2">
    <name type="scientific">Candidatus Haliotispira prima</name>
    <dbReference type="NCBI Taxonomy" id="3034016"/>
    <lineage>
        <taxon>Bacteria</taxon>
        <taxon>Pseudomonadati</taxon>
        <taxon>Spirochaetota</taxon>
        <taxon>Spirochaetia</taxon>
        <taxon>Spirochaetales</taxon>
        <taxon>Spirochaetaceae</taxon>
        <taxon>Candidatus Haliotispira</taxon>
    </lineage>
</organism>
<proteinExistence type="predicted"/>
<protein>
    <submittedName>
        <fullName evidence="1">Uncharacterized protein</fullName>
    </submittedName>
</protein>
<sequence>MLPSICIGTIVKSHKTDGWFLCRLFNPLAPDEHDRHRLSSLAQVEIRPPQRNKQSHTQVPLTLEPENVQLISRDRLGETTNILLKCKGWEQPEQIRPYHGWELWVSREYATPCQEGEFLYCELSGAALYTSNNPDDNPDKTGAQKTGKYLLGHVTKLLEGGAQLLLEVQPNPERYPSTGKRQPLYLPFHNSVIGRVQRNAPEEAPPDLSIEVTDLDYFEALLNSLVLQDR</sequence>
<name>A0ABY8MJN3_9SPIO</name>
<keyword evidence="2" id="KW-1185">Reference proteome</keyword>